<proteinExistence type="inferred from homology"/>
<feature type="region of interest" description="Disordered" evidence="13">
    <location>
        <begin position="336"/>
        <end position="394"/>
    </location>
</feature>
<keyword evidence="11 12" id="KW-0407">Ion channel</keyword>
<feature type="transmembrane region" description="Helical" evidence="12">
    <location>
        <begin position="21"/>
        <end position="38"/>
    </location>
</feature>
<feature type="transmembrane region" description="Helical" evidence="12">
    <location>
        <begin position="1075"/>
        <end position="1095"/>
    </location>
</feature>
<dbReference type="Proteomes" id="UP001353858">
    <property type="component" value="Unassembled WGS sequence"/>
</dbReference>
<dbReference type="PANTHER" id="PTHR10037:SF62">
    <property type="entry name" value="SODIUM CHANNEL PROTEIN 60E"/>
    <property type="match status" value="1"/>
</dbReference>
<dbReference type="PROSITE" id="PS50096">
    <property type="entry name" value="IQ"/>
    <property type="match status" value="1"/>
</dbReference>
<feature type="transmembrane region" description="Helical" evidence="12">
    <location>
        <begin position="1354"/>
        <end position="1377"/>
    </location>
</feature>
<evidence type="ECO:0000256" key="5">
    <source>
        <dbReference type="ARBA" id="ARBA00022737"/>
    </source>
</evidence>
<evidence type="ECO:0000256" key="10">
    <source>
        <dbReference type="ARBA" id="ARBA00023157"/>
    </source>
</evidence>
<dbReference type="Gene3D" id="1.10.238.10">
    <property type="entry name" value="EF-hand"/>
    <property type="match status" value="1"/>
</dbReference>
<feature type="transmembrane region" description="Helical" evidence="12">
    <location>
        <begin position="1197"/>
        <end position="1216"/>
    </location>
</feature>
<keyword evidence="9 12" id="KW-0472">Membrane</keyword>
<dbReference type="InterPro" id="IPR043203">
    <property type="entry name" value="VGCC_Ca_Na"/>
</dbReference>
<dbReference type="InterPro" id="IPR005821">
    <property type="entry name" value="Ion_trans_dom"/>
</dbReference>
<comment type="subcellular location">
    <subcellularLocation>
        <location evidence="1 12">Cell membrane</location>
        <topology evidence="1 12">Multi-pass membrane protein</topology>
    </subcellularLocation>
</comment>
<feature type="transmembrane region" description="Helical" evidence="12">
    <location>
        <begin position="848"/>
        <end position="868"/>
    </location>
</feature>
<evidence type="ECO:0000259" key="15">
    <source>
        <dbReference type="Pfam" id="PF16905"/>
    </source>
</evidence>
<dbReference type="GO" id="GO:0005248">
    <property type="term" value="F:voltage-gated sodium channel activity"/>
    <property type="evidence" value="ECO:0007669"/>
    <property type="project" value="InterPro"/>
</dbReference>
<feature type="region of interest" description="Disordered" evidence="13">
    <location>
        <begin position="1657"/>
        <end position="1755"/>
    </location>
</feature>
<feature type="compositionally biased region" description="Basic and acidic residues" evidence="13">
    <location>
        <begin position="1699"/>
        <end position="1718"/>
    </location>
</feature>
<feature type="transmembrane region" description="Helical" evidence="12">
    <location>
        <begin position="905"/>
        <end position="927"/>
    </location>
</feature>
<dbReference type="CDD" id="cd13433">
    <property type="entry name" value="Na_channel_gate"/>
    <property type="match status" value="1"/>
</dbReference>
<feature type="transmembrane region" description="Helical" evidence="12">
    <location>
        <begin position="44"/>
        <end position="65"/>
    </location>
</feature>
<evidence type="ECO:0000256" key="3">
    <source>
        <dbReference type="ARBA" id="ARBA00022475"/>
    </source>
</evidence>
<dbReference type="PANTHER" id="PTHR10037">
    <property type="entry name" value="VOLTAGE-GATED CATION CHANNEL CALCIUM AND SODIUM"/>
    <property type="match status" value="1"/>
</dbReference>
<dbReference type="FunFam" id="1.10.287.70:FF:000089">
    <property type="entry name" value="Sodium channel protein"/>
    <property type="match status" value="1"/>
</dbReference>
<dbReference type="FunFam" id="1.10.287.70:FF:000047">
    <property type="entry name" value="Sodium channel protein"/>
    <property type="match status" value="1"/>
</dbReference>
<keyword evidence="6 12" id="KW-0851">Voltage-gated channel</keyword>
<keyword evidence="12" id="KW-0894">Sodium channel</keyword>
<reference evidence="17" key="1">
    <citation type="submission" date="2023-01" db="EMBL/GenBank/DDBJ databases">
        <title>Key to firefly adult light organ development and bioluminescence: homeobox transcription factors regulate luciferase expression and transportation to peroxisome.</title>
        <authorList>
            <person name="Fu X."/>
        </authorList>
    </citation>
    <scope>NUCLEOTIDE SEQUENCE [LARGE SCALE GENOMIC DNA]</scope>
</reference>
<dbReference type="FunFam" id="1.10.238.10:FF:000150">
    <property type="entry name" value="Sodium channel protein"/>
    <property type="match status" value="1"/>
</dbReference>
<evidence type="ECO:0000256" key="6">
    <source>
        <dbReference type="ARBA" id="ARBA00022882"/>
    </source>
</evidence>
<feature type="transmembrane region" description="Helical" evidence="12">
    <location>
        <begin position="171"/>
        <end position="197"/>
    </location>
</feature>
<feature type="transmembrane region" description="Helical" evidence="12">
    <location>
        <begin position="1254"/>
        <end position="1282"/>
    </location>
</feature>
<keyword evidence="17" id="KW-1185">Reference proteome</keyword>
<keyword evidence="12" id="KW-0739">Sodium transport</keyword>
<feature type="transmembrane region" description="Helical" evidence="12">
    <location>
        <begin position="1138"/>
        <end position="1158"/>
    </location>
</feature>
<evidence type="ECO:0000256" key="7">
    <source>
        <dbReference type="ARBA" id="ARBA00022989"/>
    </source>
</evidence>
<feature type="domain" description="Ion transport" evidence="14">
    <location>
        <begin position="3"/>
        <end position="202"/>
    </location>
</feature>
<evidence type="ECO:0000313" key="16">
    <source>
        <dbReference type="EMBL" id="KAK4884749.1"/>
    </source>
</evidence>
<evidence type="ECO:0000256" key="1">
    <source>
        <dbReference type="ARBA" id="ARBA00004651"/>
    </source>
</evidence>
<feature type="region of interest" description="Disordered" evidence="13">
    <location>
        <begin position="252"/>
        <end position="318"/>
    </location>
</feature>
<evidence type="ECO:0000256" key="13">
    <source>
        <dbReference type="SAM" id="MobiDB-lite"/>
    </source>
</evidence>
<feature type="domain" description="Ion transport" evidence="14">
    <location>
        <begin position="1136"/>
        <end position="1387"/>
    </location>
</feature>
<dbReference type="GO" id="GO:0001518">
    <property type="term" value="C:voltage-gated sodium channel complex"/>
    <property type="evidence" value="ECO:0007669"/>
    <property type="project" value="UniProtKB-UniRule"/>
</dbReference>
<protein>
    <recommendedName>
        <fullName evidence="12">Sodium channel protein</fullName>
    </recommendedName>
</protein>
<dbReference type="PRINTS" id="PR00170">
    <property type="entry name" value="NACHANNEL"/>
</dbReference>
<keyword evidence="5" id="KW-0677">Repeat</keyword>
<organism evidence="16 17">
    <name type="scientific">Aquatica leii</name>
    <dbReference type="NCBI Taxonomy" id="1421715"/>
    <lineage>
        <taxon>Eukaryota</taxon>
        <taxon>Metazoa</taxon>
        <taxon>Ecdysozoa</taxon>
        <taxon>Arthropoda</taxon>
        <taxon>Hexapoda</taxon>
        <taxon>Insecta</taxon>
        <taxon>Pterygota</taxon>
        <taxon>Neoptera</taxon>
        <taxon>Endopterygota</taxon>
        <taxon>Coleoptera</taxon>
        <taxon>Polyphaga</taxon>
        <taxon>Elateriformia</taxon>
        <taxon>Elateroidea</taxon>
        <taxon>Lampyridae</taxon>
        <taxon>Luciolinae</taxon>
        <taxon>Aquatica</taxon>
    </lineage>
</organism>
<feature type="transmembrane region" description="Helical" evidence="12">
    <location>
        <begin position="877"/>
        <end position="899"/>
    </location>
</feature>
<keyword evidence="4 12" id="KW-0812">Transmembrane</keyword>
<dbReference type="InterPro" id="IPR001696">
    <property type="entry name" value="Na_channel_asu"/>
</dbReference>
<accession>A0AAN7Q3L5</accession>
<dbReference type="InterPro" id="IPR027359">
    <property type="entry name" value="Volt_channel_dom_sf"/>
</dbReference>
<keyword evidence="10" id="KW-1015">Disulfide bond</keyword>
<dbReference type="EMBL" id="JARPUR010000001">
    <property type="protein sequence ID" value="KAK4884749.1"/>
    <property type="molecule type" value="Genomic_DNA"/>
</dbReference>
<feature type="transmembrane region" description="Helical" evidence="12">
    <location>
        <begin position="489"/>
        <end position="507"/>
    </location>
</feature>
<evidence type="ECO:0000313" key="17">
    <source>
        <dbReference type="Proteomes" id="UP001353858"/>
    </source>
</evidence>
<keyword evidence="7 12" id="KW-1133">Transmembrane helix</keyword>
<evidence type="ECO:0000256" key="4">
    <source>
        <dbReference type="ARBA" id="ARBA00022692"/>
    </source>
</evidence>
<sequence>MEVGNLAGLRTFRVLRALKTISILPGLKTIINALLHSFKQLAEVMTLTIFCLMVFALFALQVYMGELRNKCVLKMDDHNATYETWFNWTNNEENWLLKNETGEPLLCGNVTGARHCPITHTCLCVGENPNHGYTSFDNFLWSMLTTFQLITLDYWENVYNMVLSSCGPISVSFFTVVVFFGSFYLINLMLAVVALSYEEEAEITQEERKKDLVDHREDSTFSFDPSNINVKKLAKHKLKKIDARKGVLLASYSRKKTRRRKRTKGGNNSSVSGGGNNNSGSVCSSNKEENKSPTTTKQRRSVTPSPSPSPQHNHGSPATQALSLALPVKHVQLSETKCPDTLHPSNRLAAPLRPGLHSRQTSSNSEGNNRESSFDDSGVVDDHEEADATSEDATIHPLNITKVTPKVEVTPVTLTLSPKQIKVIKCNGVGSCKKKNHNLYTIPPDYLSHIVVIDDIPDRNCSCCEQCCINYTGWLQFQQGLYQIVRDPLFELFITVCIVLNTMFLALEHHGMSESVHRALDVGNKGPGTCFAVFLPTLVMGNFMVLNLFLALLLNSFNSEELKTRKEEVGDESNIAKSFERIQTLIQQRRRKRALARELHQNESNSRLEQIVREVMQRQAEEREFTKGIHTQAYQETLIGFPPDKIYNRSYQEAMNRPISLISYDPNEFRDIIQEADNIQKYSTVINGNSQEKELIEKPQNTKIEKYTASSRATTCSDNEGTDETVELKNLNKGTSEDTETEETTLYVNTSKEKDDETNRPWQTLVSYVDEITVGGRRNSKGQYIDGLGKFPAFGRNKPDKIPPNCFPKRCYDQCRFLDKCTNWKSYKRFMQVRSAILSVVDTPAFEWFILVLIFASSVTLCFEDIYLDENPRLKHILYWTNFAFCIIFVIEMFLKWIALGFHKYFTSFWTLLDFSIVFVSMFSLLIEENENLKVLRSLRTLRALRPLRAISRWQGMRIVVNALMYAIPSIFNVLLVCLVFWLIFSIMGVQFFGGKFYKCIDEDGELLPISIIENKYDCFANNFTWINSKVSFDHVGIAYLALFQVATFEGWMEVMADAVDARGVHLQPQREANLYAYIYFVIFIYEGGVLEMFLTESQKHYYTAMKKLGRKKPQKVIKRPINQFLAMFYDLSNSRRFEIAIFILIFLNMLTMGIEHYNQPHAVFFILEVSNAFFTTVFGLEAIVKMLGLRYHYFTVPWNVFDFLLVLASILGILMEDIMIDFPVSPTLLRVVRVFRIGRILRLIKAAKGIRKLLFALVVSLPALFNIGALLALVTFIYAIIGMSLFGHVRQTGALDDMVNFQTFGHSMHLLFRLMTSAGWNDVLESLMIEPPDCDPTFKGQSNGDCGYPLLSITYFTSFIIINYMIIINMYIAIILENFNQAHQEEEIGIVEDDLEMFYIRWSKYDPHASQFIRFSQLSDFIASLDPPLGISKPNTVALVSFNLPIAKGNRIHCLDILHALVKHVLGHVEETDTFRQLQEQMDIKFKKQFPTRKQLEIVSSTRIWKRQDKAAKTIQKTFREYIKRKRERERELERDVEDEQTQTSSPGGGWQGRLSAFLHVHRGSRASSRKSSRASDASDLSELGGPWLNLPLLLLSSAANMAPEELDLARESADVNIMISGATPQATTPTTPSLTAHPRRRSIYNFFLRHQDAVEAPYDPASPPSFKKSLKTGSLSSPIKPQPEEPQSRKGSLIKRKPIEREDSYKIKPERKHVSEEAETQTQNETDVSILVTEPSPDSPSSRPTLHRQHSEPTVVQVLVHRESEEYHPEDNECDVVLGDNEAEHFVVNLENDSDNQENS</sequence>
<keyword evidence="12" id="KW-0915">Sodium</keyword>
<dbReference type="Pfam" id="PF16905">
    <property type="entry name" value="GPHH"/>
    <property type="match status" value="1"/>
</dbReference>
<feature type="region of interest" description="Disordered" evidence="13">
    <location>
        <begin position="1563"/>
        <end position="1582"/>
    </location>
</feature>
<feature type="region of interest" description="Disordered" evidence="13">
    <location>
        <begin position="1531"/>
        <end position="1554"/>
    </location>
</feature>
<dbReference type="GO" id="GO:0086010">
    <property type="term" value="P:membrane depolarization during action potential"/>
    <property type="evidence" value="ECO:0007669"/>
    <property type="project" value="TreeGrafter"/>
</dbReference>
<comment type="similarity">
    <text evidence="12">Belongs to the sodium channel (TC 1.A.1.10) family.</text>
</comment>
<gene>
    <name evidence="16" type="ORF">RN001_001020</name>
</gene>
<evidence type="ECO:0000256" key="2">
    <source>
        <dbReference type="ARBA" id="ARBA00022448"/>
    </source>
</evidence>
<keyword evidence="3" id="KW-1003">Cell membrane</keyword>
<feature type="compositionally biased region" description="Basic residues" evidence="13">
    <location>
        <begin position="253"/>
        <end position="264"/>
    </location>
</feature>
<keyword evidence="8 12" id="KW-0406">Ion transport</keyword>
<dbReference type="SUPFAM" id="SSF81324">
    <property type="entry name" value="Voltage-gated potassium channels"/>
    <property type="match status" value="3"/>
</dbReference>
<dbReference type="Pfam" id="PF00520">
    <property type="entry name" value="Ion_trans"/>
    <property type="match status" value="3"/>
</dbReference>
<dbReference type="Gene3D" id="1.10.287.70">
    <property type="match status" value="3"/>
</dbReference>
<dbReference type="InterPro" id="IPR031649">
    <property type="entry name" value="GPHH_dom"/>
</dbReference>
<feature type="transmembrane region" description="Helical" evidence="12">
    <location>
        <begin position="528"/>
        <end position="554"/>
    </location>
</feature>
<dbReference type="Gene3D" id="1.20.120.350">
    <property type="entry name" value="Voltage-gated potassium channels. Chain C"/>
    <property type="match status" value="3"/>
</dbReference>
<dbReference type="InterPro" id="IPR044564">
    <property type="entry name" value="Na_chnl_inactivation_gate"/>
</dbReference>
<feature type="compositionally biased region" description="Basic residues" evidence="13">
    <location>
        <begin position="1563"/>
        <end position="1574"/>
    </location>
</feature>
<comment type="caution">
    <text evidence="16">The sequence shown here is derived from an EMBL/GenBank/DDBJ whole genome shotgun (WGS) entry which is preliminary data.</text>
</comment>
<evidence type="ECO:0000259" key="14">
    <source>
        <dbReference type="Pfam" id="PF00520"/>
    </source>
</evidence>
<comment type="function">
    <text evidence="12">Mediates the voltage-dependent sodium ion permeability of excitable membranes. Assuming opened or closed conformations in response to the voltage difference across the membrane, the protein forms a sodium-selective channel through which Na(+) ions may pass in accordance with their electrochemical gradient.</text>
</comment>
<feature type="compositionally biased region" description="Acidic residues" evidence="13">
    <location>
        <begin position="378"/>
        <end position="390"/>
    </location>
</feature>
<feature type="transmembrane region" description="Helical" evidence="12">
    <location>
        <begin position="1164"/>
        <end position="1185"/>
    </location>
</feature>
<feature type="domain" description="Voltage-dependent L-type calcium channel IQ-associated" evidence="15">
    <location>
        <begin position="1399"/>
        <end position="1439"/>
    </location>
</feature>
<evidence type="ECO:0000256" key="12">
    <source>
        <dbReference type="RuleBase" id="RU361132"/>
    </source>
</evidence>
<evidence type="ECO:0000256" key="8">
    <source>
        <dbReference type="ARBA" id="ARBA00023065"/>
    </source>
</evidence>
<dbReference type="GO" id="GO:0022843">
    <property type="term" value="F:voltage-gated monoatomic cation channel activity"/>
    <property type="evidence" value="ECO:0007669"/>
    <property type="project" value="UniProtKB-ARBA"/>
</dbReference>
<evidence type="ECO:0000256" key="11">
    <source>
        <dbReference type="ARBA" id="ARBA00023303"/>
    </source>
</evidence>
<dbReference type="GO" id="GO:0019228">
    <property type="term" value="P:neuronal action potential"/>
    <property type="evidence" value="ECO:0007669"/>
    <property type="project" value="TreeGrafter"/>
</dbReference>
<comment type="caution">
    <text evidence="12">Lacks conserved residue(s) required for the propagation of feature annotation.</text>
</comment>
<keyword evidence="2 12" id="KW-0813">Transport</keyword>
<evidence type="ECO:0000256" key="9">
    <source>
        <dbReference type="ARBA" id="ARBA00023136"/>
    </source>
</evidence>
<feature type="transmembrane region" description="Helical" evidence="12">
    <location>
        <begin position="959"/>
        <end position="985"/>
    </location>
</feature>
<dbReference type="FunFam" id="1.20.120.350:FF:000053">
    <property type="entry name" value="Sodium channel protein"/>
    <property type="match status" value="1"/>
</dbReference>
<feature type="domain" description="Ion transport" evidence="14">
    <location>
        <begin position="844"/>
        <end position="1091"/>
    </location>
</feature>
<dbReference type="FunFam" id="1.20.120.350:FF:000039">
    <property type="entry name" value="Sodium channel protein"/>
    <property type="match status" value="1"/>
</dbReference>
<name>A0AAN7Q3L5_9COLE</name>